<proteinExistence type="evidence at transcript level"/>
<name>A3E3R7_PFIPI</name>
<reference evidence="1" key="1">
    <citation type="journal article" date="2007" name="Proc. Natl. Acad. Sci. U.S.A.">
        <title>Spliced leader RNA trans-splicing in dinoflagellates.</title>
        <authorList>
            <person name="Zhang H."/>
            <person name="Hou Y."/>
            <person name="Miranda L."/>
            <person name="Campbell D.A."/>
            <person name="Sturm N.R."/>
            <person name="Gaasterland T."/>
            <person name="Lin S."/>
        </authorList>
    </citation>
    <scope>NUCLEOTIDE SEQUENCE</scope>
</reference>
<evidence type="ECO:0000313" key="1">
    <source>
        <dbReference type="EMBL" id="ABI14334.1"/>
    </source>
</evidence>
<accession>A3E3R7</accession>
<organism evidence="1">
    <name type="scientific">Pfiesteria piscicida</name>
    <name type="common">Phantom dinoflagellate</name>
    <dbReference type="NCBI Taxonomy" id="71001"/>
    <lineage>
        <taxon>Eukaryota</taxon>
        <taxon>Sar</taxon>
        <taxon>Alveolata</taxon>
        <taxon>Dinophyceae</taxon>
        <taxon>Peridiniales</taxon>
        <taxon>Pfiesteriaceae</taxon>
        <taxon>Pfiesteria</taxon>
    </lineage>
</organism>
<dbReference type="EMBL" id="DQ864919">
    <property type="protein sequence ID" value="ABI14334.1"/>
    <property type="molecule type" value="mRNA"/>
</dbReference>
<dbReference type="AlphaFoldDB" id="A3E3R7"/>
<sequence length="144" mass="16279">MGNLFDAAKPKDAYGNDLEAECFVEPTTQHGREWGWKPAKLISIDPNSFSVQFDNWSTLTYDITAISFYGLRRAIVDKFGRNIKAQMKVKTSNGATGYVTMCNEKDAQFFFHGTIRLYRQPDIMKYGIVIDNVETKARACVGCT</sequence>
<protein>
    <submittedName>
        <fullName evidence="1">Uncharacterized protein</fullName>
    </submittedName>
</protein>